<dbReference type="InterPro" id="IPR036554">
    <property type="entry name" value="GHMP_kinase_C_sf"/>
</dbReference>
<evidence type="ECO:0000313" key="10">
    <source>
        <dbReference type="EMBL" id="MBE9403904.1"/>
    </source>
</evidence>
<dbReference type="PRINTS" id="PR00959">
    <property type="entry name" value="MEVGALKINASE"/>
</dbReference>
<gene>
    <name evidence="10" type="ORF">IOE58_06785</name>
</gene>
<dbReference type="PROSITE" id="PS00627">
    <property type="entry name" value="GHMP_KINASES_ATP"/>
    <property type="match status" value="1"/>
</dbReference>
<feature type="domain" description="Galactokinase N-terminal" evidence="9">
    <location>
        <begin position="11"/>
        <end position="47"/>
    </location>
</feature>
<keyword evidence="6" id="KW-0299">Galactose metabolism</keyword>
<dbReference type="Pfam" id="PF08544">
    <property type="entry name" value="GHMP_kinases_C"/>
    <property type="match status" value="1"/>
</dbReference>
<name>A0ABR9W0F0_9MICO</name>
<organism evidence="10 11">
    <name type="scientific">Brachybacterium epidermidis</name>
    <dbReference type="NCBI Taxonomy" id="2781983"/>
    <lineage>
        <taxon>Bacteria</taxon>
        <taxon>Bacillati</taxon>
        <taxon>Actinomycetota</taxon>
        <taxon>Actinomycetes</taxon>
        <taxon>Micrococcales</taxon>
        <taxon>Dermabacteraceae</taxon>
        <taxon>Brachybacterium</taxon>
    </lineage>
</organism>
<evidence type="ECO:0000256" key="4">
    <source>
        <dbReference type="ARBA" id="ARBA00022777"/>
    </source>
</evidence>
<evidence type="ECO:0000256" key="2">
    <source>
        <dbReference type="ARBA" id="ARBA00022679"/>
    </source>
</evidence>
<evidence type="ECO:0000256" key="3">
    <source>
        <dbReference type="ARBA" id="ARBA00022741"/>
    </source>
</evidence>
<dbReference type="Pfam" id="PF00288">
    <property type="entry name" value="GHMP_kinases_N"/>
    <property type="match status" value="1"/>
</dbReference>
<evidence type="ECO:0000256" key="1">
    <source>
        <dbReference type="ARBA" id="ARBA00006566"/>
    </source>
</evidence>
<dbReference type="InterPro" id="IPR006206">
    <property type="entry name" value="Mevalonate/galactokinase"/>
</dbReference>
<reference evidence="10 11" key="1">
    <citation type="submission" date="2020-10" db="EMBL/GenBank/DDBJ databases">
        <title>Draft genome and description of Brachybacterium epidermidis sp nov.</title>
        <authorList>
            <person name="Boxberger M."/>
            <person name="La Scola B."/>
        </authorList>
    </citation>
    <scope>NUCLEOTIDE SEQUENCE [LARGE SCALE GENOMIC DNA]</scope>
    <source>
        <strain evidence="10 11">Marseille-Q2903</strain>
    </source>
</reference>
<evidence type="ECO:0000259" key="8">
    <source>
        <dbReference type="Pfam" id="PF08544"/>
    </source>
</evidence>
<dbReference type="Pfam" id="PF10509">
    <property type="entry name" value="GalKase_gal_bdg"/>
    <property type="match status" value="1"/>
</dbReference>
<dbReference type="Gene3D" id="3.30.230.10">
    <property type="match status" value="1"/>
</dbReference>
<comment type="caution">
    <text evidence="10">The sequence shown here is derived from an EMBL/GenBank/DDBJ whole genome shotgun (WGS) entry which is preliminary data.</text>
</comment>
<dbReference type="Proteomes" id="UP000644727">
    <property type="component" value="Unassembled WGS sequence"/>
</dbReference>
<dbReference type="InterPro" id="IPR014721">
    <property type="entry name" value="Ribsml_uS5_D2-typ_fold_subgr"/>
</dbReference>
<keyword evidence="2" id="KW-0808">Transferase</keyword>
<dbReference type="Gene3D" id="3.30.70.890">
    <property type="entry name" value="GHMP kinase, C-terminal domain"/>
    <property type="match status" value="1"/>
</dbReference>
<keyword evidence="11" id="KW-1185">Reference proteome</keyword>
<dbReference type="InterPro" id="IPR006204">
    <property type="entry name" value="GHMP_kinase_N_dom"/>
</dbReference>
<evidence type="ECO:0000313" key="11">
    <source>
        <dbReference type="Proteomes" id="UP000644727"/>
    </source>
</evidence>
<keyword evidence="5" id="KW-0067">ATP-binding</keyword>
<dbReference type="InterPro" id="IPR000705">
    <property type="entry name" value="Galactokinase"/>
</dbReference>
<dbReference type="PRINTS" id="PR00473">
    <property type="entry name" value="GALCTOKINASE"/>
</dbReference>
<proteinExistence type="inferred from homology"/>
<dbReference type="EMBL" id="JADEYR010000005">
    <property type="protein sequence ID" value="MBE9403904.1"/>
    <property type="molecule type" value="Genomic_DNA"/>
</dbReference>
<dbReference type="SUPFAM" id="SSF54211">
    <property type="entry name" value="Ribosomal protein S5 domain 2-like"/>
    <property type="match status" value="1"/>
</dbReference>
<evidence type="ECO:0000256" key="5">
    <source>
        <dbReference type="ARBA" id="ARBA00022840"/>
    </source>
</evidence>
<feature type="domain" description="GHMP kinase N-terminal" evidence="7">
    <location>
        <begin position="87"/>
        <end position="143"/>
    </location>
</feature>
<accession>A0ABR9W0F0</accession>
<sequence length="417" mass="44338">MSSRAEPRQQTAWFVPGRIEVLGKHTDYAGGRSLLAAVDRGHTVTARRREDRLIVVTSGAAEDEVVLDLDDPGSRREDDGSGHWGGYVRTVVERLDANFPGRLVGADISIPSTLPLAAGMSSSSALVVGLALALIDLTGIAADPAFRAAITTPEQLGEYLGTVENGQTYGSLGGHRGVGTFGGSEDHTAMLCGRADALVQYSFCPVRHERTVPFPQDLALVVAVSGVDAAKTGAARDAYNRVSLAAWELIDRWRVDTGRRDDRVLADALASGPAARGRLVEYAGDDAYLRGRLEQFIAESERLVPAAAIALEEGDLEELGRLVDESQRGAEDGLGNQVPETVDLQRTARELGAHAASAFGAGFGGSVWALVPTETAEQFAQQWLDLYRTRHPHAAGRASVLVTRPGSCAHRVDVQAG</sequence>
<dbReference type="InterPro" id="IPR020568">
    <property type="entry name" value="Ribosomal_Su5_D2-typ_SF"/>
</dbReference>
<evidence type="ECO:0000256" key="6">
    <source>
        <dbReference type="ARBA" id="ARBA00023144"/>
    </source>
</evidence>
<evidence type="ECO:0000259" key="7">
    <source>
        <dbReference type="Pfam" id="PF00288"/>
    </source>
</evidence>
<dbReference type="SUPFAM" id="SSF55060">
    <property type="entry name" value="GHMP Kinase, C-terminal domain"/>
    <property type="match status" value="1"/>
</dbReference>
<dbReference type="PANTHER" id="PTHR10457:SF7">
    <property type="entry name" value="GALACTOKINASE-RELATED"/>
    <property type="match status" value="1"/>
</dbReference>
<evidence type="ECO:0000259" key="9">
    <source>
        <dbReference type="Pfam" id="PF10509"/>
    </source>
</evidence>
<dbReference type="InterPro" id="IPR006203">
    <property type="entry name" value="GHMP_knse_ATP-bd_CS"/>
</dbReference>
<keyword evidence="4" id="KW-0418">Kinase</keyword>
<feature type="domain" description="GHMP kinase C-terminal" evidence="8">
    <location>
        <begin position="309"/>
        <end position="386"/>
    </location>
</feature>
<dbReference type="InterPro" id="IPR019539">
    <property type="entry name" value="GalKase_N"/>
</dbReference>
<dbReference type="InterPro" id="IPR013750">
    <property type="entry name" value="GHMP_kinase_C_dom"/>
</dbReference>
<keyword evidence="3" id="KW-0547">Nucleotide-binding</keyword>
<dbReference type="PANTHER" id="PTHR10457">
    <property type="entry name" value="MEVALONATE KINASE/GALACTOKINASE"/>
    <property type="match status" value="1"/>
</dbReference>
<protein>
    <submittedName>
        <fullName evidence="10">Galactokinase</fullName>
    </submittedName>
</protein>
<keyword evidence="6" id="KW-0119">Carbohydrate metabolism</keyword>
<dbReference type="PIRSF" id="PIRSF000530">
    <property type="entry name" value="Galactokinase"/>
    <property type="match status" value="1"/>
</dbReference>
<comment type="similarity">
    <text evidence="1">Belongs to the GHMP kinase family. GalK subfamily.</text>
</comment>